<feature type="compositionally biased region" description="Basic and acidic residues" evidence="1">
    <location>
        <begin position="81"/>
        <end position="92"/>
    </location>
</feature>
<dbReference type="EMBL" id="LR900125">
    <property type="protein sequence ID" value="CAD7244301.1"/>
    <property type="molecule type" value="Genomic_DNA"/>
</dbReference>
<reference evidence="2" key="1">
    <citation type="submission" date="2020-11" db="EMBL/GenBank/DDBJ databases">
        <authorList>
            <person name="Tran Van P."/>
        </authorList>
    </citation>
    <scope>NUCLEOTIDE SEQUENCE</scope>
</reference>
<keyword evidence="3" id="KW-1185">Reference proteome</keyword>
<gene>
    <name evidence="2" type="ORF">DSTB1V02_LOCUS4201</name>
</gene>
<dbReference type="Proteomes" id="UP000677054">
    <property type="component" value="Unassembled WGS sequence"/>
</dbReference>
<evidence type="ECO:0000256" key="1">
    <source>
        <dbReference type="SAM" id="MobiDB-lite"/>
    </source>
</evidence>
<evidence type="ECO:0000313" key="2">
    <source>
        <dbReference type="EMBL" id="CAD7244301.1"/>
    </source>
</evidence>
<feature type="region of interest" description="Disordered" evidence="1">
    <location>
        <begin position="80"/>
        <end position="104"/>
    </location>
</feature>
<protein>
    <submittedName>
        <fullName evidence="2">Uncharacterized protein</fullName>
    </submittedName>
</protein>
<name>A0A7R8X592_9CRUS</name>
<organism evidence="2">
    <name type="scientific">Darwinula stevensoni</name>
    <dbReference type="NCBI Taxonomy" id="69355"/>
    <lineage>
        <taxon>Eukaryota</taxon>
        <taxon>Metazoa</taxon>
        <taxon>Ecdysozoa</taxon>
        <taxon>Arthropoda</taxon>
        <taxon>Crustacea</taxon>
        <taxon>Oligostraca</taxon>
        <taxon>Ostracoda</taxon>
        <taxon>Podocopa</taxon>
        <taxon>Podocopida</taxon>
        <taxon>Darwinulocopina</taxon>
        <taxon>Darwinuloidea</taxon>
        <taxon>Darwinulidae</taxon>
        <taxon>Darwinula</taxon>
    </lineage>
</organism>
<dbReference type="AlphaFoldDB" id="A0A7R8X592"/>
<proteinExistence type="predicted"/>
<accession>A0A7R8X592</accession>
<dbReference type="EMBL" id="CAJPEV010000608">
    <property type="protein sequence ID" value="CAG0886881.1"/>
    <property type="molecule type" value="Genomic_DNA"/>
</dbReference>
<sequence length="104" mass="11608">MNILEGPVLRKLLRLQDSLKVLQEGNRHKKPLDLDSFDFDSDGNLILSKSAELGEAVEGLSVKVYENVPKNQLDNLKSCLHHNEAGNRKKDSSPTPPVHEVCVH</sequence>
<evidence type="ECO:0000313" key="3">
    <source>
        <dbReference type="Proteomes" id="UP000677054"/>
    </source>
</evidence>